<feature type="compositionally biased region" description="Polar residues" evidence="11">
    <location>
        <begin position="1"/>
        <end position="12"/>
    </location>
</feature>
<evidence type="ECO:0000256" key="7">
    <source>
        <dbReference type="ARBA" id="ARBA00023015"/>
    </source>
</evidence>
<dbReference type="SUPFAM" id="SSF46689">
    <property type="entry name" value="Homeodomain-like"/>
    <property type="match status" value="1"/>
</dbReference>
<evidence type="ECO:0000256" key="5">
    <source>
        <dbReference type="ARBA" id="ARBA00022801"/>
    </source>
</evidence>
<dbReference type="PANTHER" id="PTHR10625:SF5">
    <property type="entry name" value="HISTONE DEACETYLASE"/>
    <property type="match status" value="1"/>
</dbReference>
<dbReference type="InterPro" id="IPR023801">
    <property type="entry name" value="His_deacetylse_dom"/>
</dbReference>
<dbReference type="InterPro" id="IPR036770">
    <property type="entry name" value="Ankyrin_rpt-contain_sf"/>
</dbReference>
<feature type="region of interest" description="Disordered" evidence="11">
    <location>
        <begin position="1027"/>
        <end position="1090"/>
    </location>
</feature>
<dbReference type="GO" id="GO:0141221">
    <property type="term" value="F:histone deacetylase activity, hydrolytic mechanism"/>
    <property type="evidence" value="ECO:0007669"/>
    <property type="project" value="UniProtKB-EC"/>
</dbReference>
<dbReference type="Gene3D" id="3.40.800.20">
    <property type="entry name" value="Histone deacetylase domain"/>
    <property type="match status" value="2"/>
</dbReference>
<evidence type="ECO:0000256" key="10">
    <source>
        <dbReference type="PROSITE-ProRule" id="PRU00023"/>
    </source>
</evidence>
<comment type="subcellular location">
    <subcellularLocation>
        <location evidence="1">Nucleus</location>
    </subcellularLocation>
</comment>
<dbReference type="NCBIfam" id="TIGR01557">
    <property type="entry name" value="myb_SHAQKYF"/>
    <property type="match status" value="1"/>
</dbReference>
<feature type="region of interest" description="Disordered" evidence="11">
    <location>
        <begin position="207"/>
        <end position="243"/>
    </location>
</feature>
<dbReference type="Gene3D" id="1.25.40.20">
    <property type="entry name" value="Ankyrin repeat-containing domain"/>
    <property type="match status" value="1"/>
</dbReference>
<evidence type="ECO:0000259" key="14">
    <source>
        <dbReference type="PROSITE" id="PS51294"/>
    </source>
</evidence>
<keyword evidence="10" id="KW-0040">ANK repeat</keyword>
<name>A0AAD8YDC6_9STRA</name>
<evidence type="ECO:0000256" key="8">
    <source>
        <dbReference type="ARBA" id="ARBA00023163"/>
    </source>
</evidence>
<comment type="caution">
    <text evidence="15">The sequence shown here is derived from an EMBL/GenBank/DDBJ whole genome shotgun (WGS) entry which is preliminary data.</text>
</comment>
<feature type="domain" description="HTH myb-type" evidence="14">
    <location>
        <begin position="114"/>
        <end position="162"/>
    </location>
</feature>
<feature type="repeat" description="ANK" evidence="10">
    <location>
        <begin position="560"/>
        <end position="603"/>
    </location>
</feature>
<dbReference type="SUPFAM" id="SSF48403">
    <property type="entry name" value="Ankyrin repeat"/>
    <property type="match status" value="1"/>
</dbReference>
<feature type="domain" description="SANT" evidence="13">
    <location>
        <begin position="111"/>
        <end position="147"/>
    </location>
</feature>
<proteinExistence type="inferred from homology"/>
<dbReference type="GO" id="GO:0003677">
    <property type="term" value="F:DNA binding"/>
    <property type="evidence" value="ECO:0007669"/>
    <property type="project" value="InterPro"/>
</dbReference>
<feature type="compositionally biased region" description="Polar residues" evidence="11">
    <location>
        <begin position="1048"/>
        <end position="1059"/>
    </location>
</feature>
<dbReference type="InterPro" id="IPR017884">
    <property type="entry name" value="SANT_dom"/>
</dbReference>
<keyword evidence="16" id="KW-1185">Reference proteome</keyword>
<dbReference type="InterPro" id="IPR002110">
    <property type="entry name" value="Ankyrin_rpt"/>
</dbReference>
<comment type="similarity">
    <text evidence="2">Belongs to the histone deacetylase family. HD type 2 subfamily.</text>
</comment>
<feature type="repeat" description="ANK" evidence="10">
    <location>
        <begin position="637"/>
        <end position="671"/>
    </location>
</feature>
<feature type="repeat" description="ANK" evidence="10">
    <location>
        <begin position="604"/>
        <end position="636"/>
    </location>
</feature>
<keyword evidence="8" id="KW-0804">Transcription</keyword>
<feature type="compositionally biased region" description="Polar residues" evidence="11">
    <location>
        <begin position="222"/>
        <end position="234"/>
    </location>
</feature>
<dbReference type="PANTHER" id="PTHR10625">
    <property type="entry name" value="HISTONE DEACETYLASE HDAC1-RELATED"/>
    <property type="match status" value="1"/>
</dbReference>
<evidence type="ECO:0000256" key="4">
    <source>
        <dbReference type="ARBA" id="ARBA00022491"/>
    </source>
</evidence>
<dbReference type="SUPFAM" id="SSF52768">
    <property type="entry name" value="Arginase/deacetylase"/>
    <property type="match status" value="2"/>
</dbReference>
<dbReference type="Pfam" id="PF00249">
    <property type="entry name" value="Myb_DNA-binding"/>
    <property type="match status" value="1"/>
</dbReference>
<dbReference type="PROSITE" id="PS50090">
    <property type="entry name" value="MYB_LIKE"/>
    <property type="match status" value="1"/>
</dbReference>
<feature type="compositionally biased region" description="Low complexity" evidence="11">
    <location>
        <begin position="1060"/>
        <end position="1086"/>
    </location>
</feature>
<dbReference type="Pfam" id="PF00850">
    <property type="entry name" value="Hist_deacetyl"/>
    <property type="match status" value="2"/>
</dbReference>
<dbReference type="Pfam" id="PF12796">
    <property type="entry name" value="Ank_2"/>
    <property type="match status" value="1"/>
</dbReference>
<dbReference type="InterPro" id="IPR001005">
    <property type="entry name" value="SANT/Myb"/>
</dbReference>
<evidence type="ECO:0000259" key="12">
    <source>
        <dbReference type="PROSITE" id="PS50090"/>
    </source>
</evidence>
<dbReference type="InterPro" id="IPR017930">
    <property type="entry name" value="Myb_dom"/>
</dbReference>
<dbReference type="CDD" id="cd00167">
    <property type="entry name" value="SANT"/>
    <property type="match status" value="1"/>
</dbReference>
<dbReference type="InterPro" id="IPR009057">
    <property type="entry name" value="Homeodomain-like_sf"/>
</dbReference>
<feature type="region of interest" description="Disordered" evidence="11">
    <location>
        <begin position="78"/>
        <end position="115"/>
    </location>
</feature>
<dbReference type="Gene3D" id="1.10.10.60">
    <property type="entry name" value="Homeodomain-like"/>
    <property type="match status" value="1"/>
</dbReference>
<keyword evidence="9" id="KW-0539">Nucleus</keyword>
<evidence type="ECO:0000256" key="9">
    <source>
        <dbReference type="ARBA" id="ARBA00023242"/>
    </source>
</evidence>
<dbReference type="SMART" id="SM00248">
    <property type="entry name" value="ANK"/>
    <property type="match status" value="3"/>
</dbReference>
<keyword evidence="6" id="KW-0156">Chromatin regulator</keyword>
<dbReference type="AlphaFoldDB" id="A0AAD8YDC6"/>
<feature type="compositionally biased region" description="Polar residues" evidence="11">
    <location>
        <begin position="88"/>
        <end position="101"/>
    </location>
</feature>
<evidence type="ECO:0000256" key="3">
    <source>
        <dbReference type="ARBA" id="ARBA00012111"/>
    </source>
</evidence>
<dbReference type="Proteomes" id="UP001224775">
    <property type="component" value="Unassembled WGS sequence"/>
</dbReference>
<keyword evidence="4" id="KW-0678">Repressor</keyword>
<dbReference type="InterPro" id="IPR023696">
    <property type="entry name" value="Ureohydrolase_dom_sf"/>
</dbReference>
<dbReference type="PROSITE" id="PS51294">
    <property type="entry name" value="HTH_MYB"/>
    <property type="match status" value="1"/>
</dbReference>
<dbReference type="InterPro" id="IPR006447">
    <property type="entry name" value="Myb_dom_plants"/>
</dbReference>
<dbReference type="GO" id="GO:0040029">
    <property type="term" value="P:epigenetic regulation of gene expression"/>
    <property type="evidence" value="ECO:0007669"/>
    <property type="project" value="TreeGrafter"/>
</dbReference>
<reference evidence="15" key="1">
    <citation type="submission" date="2023-06" db="EMBL/GenBank/DDBJ databases">
        <title>Survivors Of The Sea: Transcriptome response of Skeletonema marinoi to long-term dormancy.</title>
        <authorList>
            <person name="Pinder M.I.M."/>
            <person name="Kourtchenko O."/>
            <person name="Robertson E.K."/>
            <person name="Larsson T."/>
            <person name="Maumus F."/>
            <person name="Osuna-Cruz C.M."/>
            <person name="Vancaester E."/>
            <person name="Stenow R."/>
            <person name="Vandepoele K."/>
            <person name="Ploug H."/>
            <person name="Bruchert V."/>
            <person name="Godhe A."/>
            <person name="Topel M."/>
        </authorList>
    </citation>
    <scope>NUCLEOTIDE SEQUENCE</scope>
    <source>
        <strain evidence="15">R05AC</strain>
    </source>
</reference>
<organism evidence="15 16">
    <name type="scientific">Skeletonema marinoi</name>
    <dbReference type="NCBI Taxonomy" id="267567"/>
    <lineage>
        <taxon>Eukaryota</taxon>
        <taxon>Sar</taxon>
        <taxon>Stramenopiles</taxon>
        <taxon>Ochrophyta</taxon>
        <taxon>Bacillariophyta</taxon>
        <taxon>Coscinodiscophyceae</taxon>
        <taxon>Thalassiosirophycidae</taxon>
        <taxon>Thalassiosirales</taxon>
        <taxon>Skeletonemataceae</taxon>
        <taxon>Skeletonema</taxon>
        <taxon>Skeletonema marinoi-dohrnii complex</taxon>
    </lineage>
</organism>
<keyword evidence="5 15" id="KW-0378">Hydrolase</keyword>
<feature type="region of interest" description="Disordered" evidence="11">
    <location>
        <begin position="1"/>
        <end position="41"/>
    </location>
</feature>
<evidence type="ECO:0000313" key="15">
    <source>
        <dbReference type="EMBL" id="KAK1743191.1"/>
    </source>
</evidence>
<feature type="domain" description="Myb-like" evidence="12">
    <location>
        <begin position="114"/>
        <end position="158"/>
    </location>
</feature>
<dbReference type="PROSITE" id="PS50297">
    <property type="entry name" value="ANK_REP_REGION"/>
    <property type="match status" value="2"/>
</dbReference>
<feature type="compositionally biased region" description="Low complexity" evidence="11">
    <location>
        <begin position="410"/>
        <end position="424"/>
    </location>
</feature>
<feature type="compositionally biased region" description="Polar residues" evidence="11">
    <location>
        <begin position="20"/>
        <end position="41"/>
    </location>
</feature>
<evidence type="ECO:0000313" key="16">
    <source>
        <dbReference type="Proteomes" id="UP001224775"/>
    </source>
</evidence>
<dbReference type="SMART" id="SM00717">
    <property type="entry name" value="SANT"/>
    <property type="match status" value="1"/>
</dbReference>
<feature type="region of interest" description="Disordered" evidence="11">
    <location>
        <begin position="394"/>
        <end position="463"/>
    </location>
</feature>
<dbReference type="InterPro" id="IPR037138">
    <property type="entry name" value="His_deacetylse_dom_sf"/>
</dbReference>
<evidence type="ECO:0000256" key="11">
    <source>
        <dbReference type="SAM" id="MobiDB-lite"/>
    </source>
</evidence>
<sequence>MDGSMNQPNHGQPNFAAYQQDPTYGNLNLSPQPGDQSTSYAELNANDITSPLFAADGGDTNTNNAMDALTAAAVAAKPATPQGGPLQSFANSQAQGGSSTPLGKVVETGQEHTGRWTKEEHDSFLTALQLYGKEWKKVAARVKTRTVVQTRTHAQKYFQKLQRVMEQGAGGEGDLGVVAGSGITLGSSSSPVLTSASLAAMIDLGMGPSEKKSKKRSARPSIASTQKQQKTRTPSIARSSSGASAANTAAALLNNMSNDRRPSALSTVNPGIITAGAYSASTLPMSGASQQHGFGFVPSTNVTNAGLSIIAPTHEDMVQKGGFPEPSPAACGSRKMAEIAAAQMLAGVVGASVANTEVKRPSVSGTAAVAAAATAAQAVSNGALPSVAATPFSDTTARTEDDKPTPPPAATSTENTSTENPTSTFGNTGGRGLALQIVNPDTLTNETSWDRKKRSIPQSPITPWDGQLEALVSHVKQQEATQENNSPTETAQNGNIAEESAAVKQTEQNPSSYQLPLPLRSPQTALQAAVCKGSVDEVSQICAQLAASNSIAMLNDRNDAGYHPFHFAAALGLLGGFGSNSEVASNICRVLIDSGADVTSQDKEGNTPVHWAARAGHSGMLNMFLSMSCPLDAQNDEGETALHWAMRAGMRSTGAVKTLVENGAIVNVFNLKARRPLDVAAEGFEGDNVKTLAKERRSSRWNLMRCSSQCRTLVLHHQECLDHLAKSDHDWEVPDRIGNIMSTLANRTVENCGPDDEQNFNPYEVTVSDDFERATLELLSRIHSAEYLSFVNDLSKELERKRKQHLIAESQSNSSDYVPEKPMQVVPFTPMVQRKILKEEKTKDNDHSDTAFSVGSLKAARRAAGAVQHAVDCVLVGRNRNAFCVVRPPGHHAGINGLLSDAESCGFCLFNNVAAGAMHALSDEKNRPRCERCAIVDIDAHHGNGTEEIVRKCHDSGRLLFFSVHLYDHDKPKKGQAFQYKFYPGTGAEDDVAHNVINVPIAPLWREKEVVKSIALASNGLESIVEPRQTRQRTKELSVTDFGKMGSEDSSQQKPNGVLSQDSDASAAESTASSSSKPRSQLPSTSPHYPPHYLMGTGRLAYRRAIQHRLLPALRAFNPDLIILSTGFDAARGDVGNARHYNNGTEAMGFDLEPEDYAWTARKVCEVADICCQGRVVSVLEGGYGRTPPAIPAPPLLFGDAAGENPAMKRALDKSFFSDCAIQHLKGLVDPYLDEDKKS</sequence>
<dbReference type="PROSITE" id="PS51293">
    <property type="entry name" value="SANT"/>
    <property type="match status" value="1"/>
</dbReference>
<accession>A0AAD8YDC6</accession>
<dbReference type="PROSITE" id="PS50088">
    <property type="entry name" value="ANK_REPEAT"/>
    <property type="match status" value="3"/>
</dbReference>
<evidence type="ECO:0000256" key="1">
    <source>
        <dbReference type="ARBA" id="ARBA00004123"/>
    </source>
</evidence>
<dbReference type="EMBL" id="JATAAI010000009">
    <property type="protein sequence ID" value="KAK1743191.1"/>
    <property type="molecule type" value="Genomic_DNA"/>
</dbReference>
<gene>
    <name evidence="15" type="ORF">QTG54_005812</name>
</gene>
<evidence type="ECO:0000256" key="2">
    <source>
        <dbReference type="ARBA" id="ARBA00007738"/>
    </source>
</evidence>
<evidence type="ECO:0000256" key="6">
    <source>
        <dbReference type="ARBA" id="ARBA00022853"/>
    </source>
</evidence>
<dbReference type="GO" id="GO:0000118">
    <property type="term" value="C:histone deacetylase complex"/>
    <property type="evidence" value="ECO:0007669"/>
    <property type="project" value="TreeGrafter"/>
</dbReference>
<evidence type="ECO:0000259" key="13">
    <source>
        <dbReference type="PROSITE" id="PS51293"/>
    </source>
</evidence>
<keyword evidence="7" id="KW-0805">Transcription regulation</keyword>
<protein>
    <recommendedName>
        <fullName evidence="3">histone deacetylase</fullName>
        <ecNumber evidence="3">3.5.1.98</ecNumber>
    </recommendedName>
</protein>
<dbReference type="GO" id="GO:0005737">
    <property type="term" value="C:cytoplasm"/>
    <property type="evidence" value="ECO:0007669"/>
    <property type="project" value="TreeGrafter"/>
</dbReference>
<dbReference type="EC" id="3.5.1.98" evidence="3"/>